<evidence type="ECO:0000259" key="3">
    <source>
        <dbReference type="PROSITE" id="PS50887"/>
    </source>
</evidence>
<dbReference type="Proteomes" id="UP000660611">
    <property type="component" value="Unassembled WGS sequence"/>
</dbReference>
<dbReference type="InterPro" id="IPR052163">
    <property type="entry name" value="DGC-Regulatory_Protein"/>
</dbReference>
<feature type="transmembrane region" description="Helical" evidence="1">
    <location>
        <begin position="58"/>
        <end position="79"/>
    </location>
</feature>
<comment type="caution">
    <text evidence="4">The sequence shown here is derived from an EMBL/GenBank/DDBJ whole genome shotgun (WGS) entry which is preliminary data.</text>
</comment>
<accession>A0A919U8V0</accession>
<feature type="transmembrane region" description="Helical" evidence="1">
    <location>
        <begin position="124"/>
        <end position="143"/>
    </location>
</feature>
<feature type="signal peptide" evidence="2">
    <location>
        <begin position="1"/>
        <end position="16"/>
    </location>
</feature>
<dbReference type="RefSeq" id="WP_203844432.1">
    <property type="nucleotide sequence ID" value="NZ_BONQ01000014.1"/>
</dbReference>
<dbReference type="NCBIfam" id="TIGR00254">
    <property type="entry name" value="GGDEF"/>
    <property type="match status" value="1"/>
</dbReference>
<gene>
    <name evidence="4" type="ORF">Dsi01nite_006070</name>
</gene>
<keyword evidence="1" id="KW-1133">Transmembrane helix</keyword>
<dbReference type="PROSITE" id="PS50887">
    <property type="entry name" value="GGDEF"/>
    <property type="match status" value="1"/>
</dbReference>
<dbReference type="PANTHER" id="PTHR46663:SF2">
    <property type="entry name" value="GGDEF DOMAIN-CONTAINING PROTEIN"/>
    <property type="match status" value="1"/>
</dbReference>
<evidence type="ECO:0000256" key="1">
    <source>
        <dbReference type="SAM" id="Phobius"/>
    </source>
</evidence>
<feature type="transmembrane region" description="Helical" evidence="1">
    <location>
        <begin position="255"/>
        <end position="273"/>
    </location>
</feature>
<dbReference type="PANTHER" id="PTHR46663">
    <property type="entry name" value="DIGUANYLATE CYCLASE DGCT-RELATED"/>
    <property type="match status" value="1"/>
</dbReference>
<keyword evidence="1" id="KW-0472">Membrane</keyword>
<protein>
    <recommendedName>
        <fullName evidence="3">GGDEF domain-containing protein</fullName>
    </recommendedName>
</protein>
<dbReference type="InterPro" id="IPR029787">
    <property type="entry name" value="Nucleotide_cyclase"/>
</dbReference>
<keyword evidence="1" id="KW-0812">Transmembrane</keyword>
<organism evidence="4 5">
    <name type="scientific">Dactylosporangium siamense</name>
    <dbReference type="NCBI Taxonomy" id="685454"/>
    <lineage>
        <taxon>Bacteria</taxon>
        <taxon>Bacillati</taxon>
        <taxon>Actinomycetota</taxon>
        <taxon>Actinomycetes</taxon>
        <taxon>Micromonosporales</taxon>
        <taxon>Micromonosporaceae</taxon>
        <taxon>Dactylosporangium</taxon>
    </lineage>
</organism>
<dbReference type="SMART" id="SM00267">
    <property type="entry name" value="GGDEF"/>
    <property type="match status" value="1"/>
</dbReference>
<name>A0A919U8V0_9ACTN</name>
<dbReference type="CDD" id="cd01949">
    <property type="entry name" value="GGDEF"/>
    <property type="match status" value="1"/>
</dbReference>
<proteinExistence type="predicted"/>
<feature type="transmembrane region" description="Helical" evidence="1">
    <location>
        <begin position="279"/>
        <end position="298"/>
    </location>
</feature>
<dbReference type="Pfam" id="PF00990">
    <property type="entry name" value="GGDEF"/>
    <property type="match status" value="1"/>
</dbReference>
<reference evidence="4" key="1">
    <citation type="submission" date="2021-01" db="EMBL/GenBank/DDBJ databases">
        <title>Whole genome shotgun sequence of Dactylosporangium siamense NBRC 106093.</title>
        <authorList>
            <person name="Komaki H."/>
            <person name="Tamura T."/>
        </authorList>
    </citation>
    <scope>NUCLEOTIDE SEQUENCE</scope>
    <source>
        <strain evidence="4">NBRC 106093</strain>
    </source>
</reference>
<feature type="domain" description="GGDEF" evidence="3">
    <location>
        <begin position="342"/>
        <end position="471"/>
    </location>
</feature>
<dbReference type="InterPro" id="IPR000160">
    <property type="entry name" value="GGDEF_dom"/>
</dbReference>
<feature type="transmembrane region" description="Helical" evidence="1">
    <location>
        <begin position="95"/>
        <end position="112"/>
    </location>
</feature>
<evidence type="ECO:0000256" key="2">
    <source>
        <dbReference type="SAM" id="SignalP"/>
    </source>
</evidence>
<evidence type="ECO:0000313" key="5">
    <source>
        <dbReference type="Proteomes" id="UP000660611"/>
    </source>
</evidence>
<dbReference type="AlphaFoldDB" id="A0A919U8V0"/>
<dbReference type="SUPFAM" id="SSF55073">
    <property type="entry name" value="Nucleotide cyclase"/>
    <property type="match status" value="1"/>
</dbReference>
<dbReference type="EMBL" id="BONQ01000014">
    <property type="protein sequence ID" value="GIG42566.1"/>
    <property type="molecule type" value="Genomic_DNA"/>
</dbReference>
<evidence type="ECO:0000313" key="4">
    <source>
        <dbReference type="EMBL" id="GIG42566.1"/>
    </source>
</evidence>
<feature type="transmembrane region" description="Helical" evidence="1">
    <location>
        <begin position="26"/>
        <end position="46"/>
    </location>
</feature>
<feature type="transmembrane region" description="Helical" evidence="1">
    <location>
        <begin position="188"/>
        <end position="208"/>
    </location>
</feature>
<dbReference type="Gene3D" id="3.30.70.270">
    <property type="match status" value="1"/>
</dbReference>
<keyword evidence="5" id="KW-1185">Reference proteome</keyword>
<feature type="transmembrane region" description="Helical" evidence="1">
    <location>
        <begin position="155"/>
        <end position="176"/>
    </location>
</feature>
<keyword evidence="2" id="KW-0732">Signal</keyword>
<feature type="chain" id="PRO_5038800756" description="GGDEF domain-containing protein" evidence="2">
    <location>
        <begin position="17"/>
        <end position="472"/>
    </location>
</feature>
<feature type="transmembrane region" description="Helical" evidence="1">
    <location>
        <begin position="214"/>
        <end position="234"/>
    </location>
</feature>
<dbReference type="InterPro" id="IPR043128">
    <property type="entry name" value="Rev_trsase/Diguanyl_cyclase"/>
</dbReference>
<sequence>MWFVAGLIAGCAAAQAAVLLAPTTGTIAVVGAAVTLLALATNVRLFAQATGTTGRGRLAWLIAGVASSCWTLACLLYLLDVLTGNDGPPPRAGDWASLLAVCLAPGVLLSAPAAPQPVEQRVRLAIDGTMVSAALFVLAWPLLLRDTMHEIGNLGGIVAIGVPSVHIACIAIAIVLLSRSRLGGTTAVTVLTGGFAVFAVATLGYLFLGRRGGSWYVHAMPAGFGTASGLLYFAGRFRMPAGGEEPAVPLGWRAALPYLPVAGAFVVAGAAYRSGAVDGVMVSALLLVAGLVLVRQHLVLRTNSQLLAEVQRARAELAHQATHDHLTGLPNRALLYASLPDLRGGLVLLDLDGFKQVNDTLGHPAGDRVLIEAAGALRSAVRAGDLPVRLGGDEFAVLLTDVHDEREAVAVADRVIAAIVARVSASGCPVPVGASAGVVVGVGGEEMFRLADAALYRSKAAGKGRVELHVPA</sequence>